<evidence type="ECO:0000313" key="3">
    <source>
        <dbReference type="Proteomes" id="UP000649617"/>
    </source>
</evidence>
<accession>A0A812YN27</accession>
<dbReference type="AlphaFoldDB" id="A0A812YN27"/>
<keyword evidence="3" id="KW-1185">Reference proteome</keyword>
<sequence>VSLPAAKSESFADTQKVAPLEPVSPAPSTPARPSLQEYSQDRQPTFGFTDTEGGKESNNNEAKATEKQQEETPQQDNKEQEKNEEREQERNNRQAKKERQEEKMQQEKKQQQQDKEQQEEKEQQEPNSKNDKHTSEDEQDGCSLSETEIESNDVPESYALSLLDSKGKSIPLGTIPVQGDAKAQAPPQNHTSLSHGAIDKRLRRVFTPRTDGSFKVPVRFVQEFQKKGAARKSLEKVLASCAYNVEEFTQELFEIVETYFEDELVIEGEFLTEQAMLDEGDLGEIDVDKEVKPLENKEVADMRKKAGVPEIDPDALPSSYASKMTACATKHVKKLADMIKSFDAIPSEDITPIQTRMKAKLARLHEALDQKDEEVTKIHADGVIDGFGKVMNVPLLDNLKLVLSCTALLKWSAACTDLVRVAEAARLDSCQCDAVASAACIGKKDAEKATHKVLVRFGLSLRVKISWVDLELKGEPLRVPFIKPSDYLKKMLTSYPDAIWGDGVQDVRQRCKSFWKGYYWSHPTHTAFSSFSDNGLGQLIPIQLHGDEGTGSKKQPVSICSWQSVWGKETEGTKHVKAQKFGACSSCREGSCISKCCAVPEKCPKGKASTMRLDAEDLLELQKQLPTSSGHSFLQRHLMCVLPTYLVKKGPEVLEAVLSATAQDLQNLFMSGIEAGGKLYCCALVSLKGDAKWHASTGRFDRCYTRLGDVTSRPICPECLGGDPSMPFEDCSSNPKWVETLYETVPWSPSRPGVQEQIPYDATCPARKYKRDLLHVFKIGLARDITGSGIVFLCRRLKWFDEAGDSVALHNRLKRAHSRFALWAAAMHHSPNLRNFTKDGLHLARVDSFPFTNYKGSDSTLILQWLRTELRLVQRQDQEAHKEDMSLVTALDQVCDSGLQIFRILYRHGLWLPRKCMRTLRDHILRVTRGYNFLALQCLKRSFPGFGLKSTIHSLQHFAIDLDIALQNGSPCFPNFLIQDCSQDEDFIGRTARVARSTHAKTTSLRCLQRHLVKKKMLLKNNRVRCD</sequence>
<name>A0A812YN27_SYMPI</name>
<comment type="caution">
    <text evidence="2">The sequence shown here is derived from an EMBL/GenBank/DDBJ whole genome shotgun (WGS) entry which is preliminary data.</text>
</comment>
<protein>
    <submittedName>
        <fullName evidence="2">Uncharacterized protein</fullName>
    </submittedName>
</protein>
<proteinExistence type="predicted"/>
<feature type="non-terminal residue" evidence="2">
    <location>
        <position position="1"/>
    </location>
</feature>
<feature type="compositionally biased region" description="Basic and acidic residues" evidence="1">
    <location>
        <begin position="63"/>
        <end position="136"/>
    </location>
</feature>
<feature type="region of interest" description="Disordered" evidence="1">
    <location>
        <begin position="173"/>
        <end position="193"/>
    </location>
</feature>
<evidence type="ECO:0000313" key="2">
    <source>
        <dbReference type="EMBL" id="CAE7784937.1"/>
    </source>
</evidence>
<feature type="region of interest" description="Disordered" evidence="1">
    <location>
        <begin position="1"/>
        <end position="153"/>
    </location>
</feature>
<dbReference type="Proteomes" id="UP000649617">
    <property type="component" value="Unassembled WGS sequence"/>
</dbReference>
<feature type="compositionally biased region" description="Polar residues" evidence="1">
    <location>
        <begin position="36"/>
        <end position="48"/>
    </location>
</feature>
<gene>
    <name evidence="2" type="ORF">SPIL2461_LOCUS23387</name>
</gene>
<dbReference type="EMBL" id="CAJNIZ010048229">
    <property type="protein sequence ID" value="CAE7784937.1"/>
    <property type="molecule type" value="Genomic_DNA"/>
</dbReference>
<evidence type="ECO:0000256" key="1">
    <source>
        <dbReference type="SAM" id="MobiDB-lite"/>
    </source>
</evidence>
<organism evidence="2 3">
    <name type="scientific">Symbiodinium pilosum</name>
    <name type="common">Dinoflagellate</name>
    <dbReference type="NCBI Taxonomy" id="2952"/>
    <lineage>
        <taxon>Eukaryota</taxon>
        <taxon>Sar</taxon>
        <taxon>Alveolata</taxon>
        <taxon>Dinophyceae</taxon>
        <taxon>Suessiales</taxon>
        <taxon>Symbiodiniaceae</taxon>
        <taxon>Symbiodinium</taxon>
    </lineage>
</organism>
<reference evidence="2" key="1">
    <citation type="submission" date="2021-02" db="EMBL/GenBank/DDBJ databases">
        <authorList>
            <person name="Dougan E. K."/>
            <person name="Rhodes N."/>
            <person name="Thang M."/>
            <person name="Chan C."/>
        </authorList>
    </citation>
    <scope>NUCLEOTIDE SEQUENCE</scope>
</reference>